<dbReference type="RefSeq" id="XP_029765173.1">
    <property type="nucleotide sequence ID" value="XM_029900003.1"/>
</dbReference>
<keyword evidence="2" id="KW-1185">Reference proteome</keyword>
<dbReference type="AlphaFoldDB" id="A0A074YQ74"/>
<dbReference type="HOGENOM" id="CLU_204098_0_0_1"/>
<protein>
    <submittedName>
        <fullName evidence="1">Uncharacterized protein</fullName>
    </submittedName>
</protein>
<dbReference type="EMBL" id="KL584975">
    <property type="protein sequence ID" value="KEQ88986.1"/>
    <property type="molecule type" value="Genomic_DNA"/>
</dbReference>
<dbReference type="OrthoDB" id="3819893at2759"/>
<name>A0A074YQ74_AURPU</name>
<gene>
    <name evidence="1" type="ORF">M438DRAFT_265201</name>
</gene>
<evidence type="ECO:0000313" key="1">
    <source>
        <dbReference type="EMBL" id="KEQ88986.1"/>
    </source>
</evidence>
<accession>A0A074YQ74</accession>
<sequence>MCVEKIRYFSCGCKKSQGFNQCIARQGTTFKCAPMVKERLPDSSHMCIAHMVKPGKDEMRRP</sequence>
<reference evidence="1 2" key="1">
    <citation type="journal article" date="2014" name="BMC Genomics">
        <title>Genome sequencing of four Aureobasidium pullulans varieties: biotechnological potential, stress tolerance, and description of new species.</title>
        <authorList>
            <person name="Gostin Ar C."/>
            <person name="Ohm R.A."/>
            <person name="Kogej T."/>
            <person name="Sonjak S."/>
            <person name="Turk M."/>
            <person name="Zajc J."/>
            <person name="Zalar P."/>
            <person name="Grube M."/>
            <person name="Sun H."/>
            <person name="Han J."/>
            <person name="Sharma A."/>
            <person name="Chiniquy J."/>
            <person name="Ngan C.Y."/>
            <person name="Lipzen A."/>
            <person name="Barry K."/>
            <person name="Grigoriev I.V."/>
            <person name="Gunde-Cimerman N."/>
        </authorList>
    </citation>
    <scope>NUCLEOTIDE SEQUENCE [LARGE SCALE GENOMIC DNA]</scope>
    <source>
        <strain evidence="1 2">EXF-150</strain>
    </source>
</reference>
<evidence type="ECO:0000313" key="2">
    <source>
        <dbReference type="Proteomes" id="UP000030706"/>
    </source>
</evidence>
<dbReference type="Proteomes" id="UP000030706">
    <property type="component" value="Unassembled WGS sequence"/>
</dbReference>
<proteinExistence type="predicted"/>
<dbReference type="GeneID" id="40742309"/>
<organism evidence="1 2">
    <name type="scientific">Aureobasidium pullulans EXF-150</name>
    <dbReference type="NCBI Taxonomy" id="1043002"/>
    <lineage>
        <taxon>Eukaryota</taxon>
        <taxon>Fungi</taxon>
        <taxon>Dikarya</taxon>
        <taxon>Ascomycota</taxon>
        <taxon>Pezizomycotina</taxon>
        <taxon>Dothideomycetes</taxon>
        <taxon>Dothideomycetidae</taxon>
        <taxon>Dothideales</taxon>
        <taxon>Saccotheciaceae</taxon>
        <taxon>Aureobasidium</taxon>
    </lineage>
</organism>